<reference evidence="6 7" key="1">
    <citation type="submission" date="2020-08" db="EMBL/GenBank/DDBJ databases">
        <title>Genomic Encyclopedia of Type Strains, Phase IV (KMG-IV): sequencing the most valuable type-strain genomes for metagenomic binning, comparative biology and taxonomic classification.</title>
        <authorList>
            <person name="Goeker M."/>
        </authorList>
    </citation>
    <scope>NUCLEOTIDE SEQUENCE [LARGE SCALE GENOMIC DNA]</scope>
    <source>
        <strain evidence="6 7">DSM 27471</strain>
    </source>
</reference>
<proteinExistence type="inferred from homology"/>
<evidence type="ECO:0000256" key="1">
    <source>
        <dbReference type="ARBA" id="ARBA00007592"/>
    </source>
</evidence>
<name>A0A7W5H0X8_9PORP</name>
<keyword evidence="2 3" id="KW-0456">Lyase</keyword>
<feature type="active site" description="Proton donor/acceptor" evidence="4">
    <location>
        <position position="135"/>
    </location>
</feature>
<dbReference type="AlphaFoldDB" id="A0A7W5H0X8"/>
<dbReference type="SMART" id="SM01130">
    <property type="entry name" value="DHDPS"/>
    <property type="match status" value="1"/>
</dbReference>
<evidence type="ECO:0000256" key="2">
    <source>
        <dbReference type="ARBA" id="ARBA00023239"/>
    </source>
</evidence>
<dbReference type="InterPro" id="IPR002220">
    <property type="entry name" value="DapA-like"/>
</dbReference>
<dbReference type="EC" id="4.3.3.7" evidence="6"/>
<feature type="binding site" evidence="5">
    <location>
        <position position="207"/>
    </location>
    <ligand>
        <name>pyruvate</name>
        <dbReference type="ChEBI" id="CHEBI:15361"/>
    </ligand>
</feature>
<dbReference type="GO" id="GO:0008840">
    <property type="term" value="F:4-hydroxy-tetrahydrodipicolinate synthase activity"/>
    <property type="evidence" value="ECO:0007669"/>
    <property type="project" value="UniProtKB-EC"/>
</dbReference>
<accession>A0A7W5H0X8</accession>
<protein>
    <submittedName>
        <fullName evidence="6">4-hydroxy-tetrahydrodipicolinate synthase</fullName>
        <ecNumber evidence="6">4.3.3.7</ecNumber>
    </submittedName>
</protein>
<gene>
    <name evidence="6" type="ORF">FHX64_001156</name>
</gene>
<evidence type="ECO:0000256" key="3">
    <source>
        <dbReference type="PIRNR" id="PIRNR001365"/>
    </source>
</evidence>
<dbReference type="PIRSF" id="PIRSF001365">
    <property type="entry name" value="DHDPS"/>
    <property type="match status" value="1"/>
</dbReference>
<keyword evidence="7" id="KW-1185">Reference proteome</keyword>
<dbReference type="CDD" id="cd00408">
    <property type="entry name" value="DHDPS-like"/>
    <property type="match status" value="1"/>
</dbReference>
<dbReference type="SUPFAM" id="SSF51569">
    <property type="entry name" value="Aldolase"/>
    <property type="match status" value="1"/>
</dbReference>
<dbReference type="EMBL" id="JACHYB010000001">
    <property type="protein sequence ID" value="MBB3186993.1"/>
    <property type="molecule type" value="Genomic_DNA"/>
</dbReference>
<dbReference type="PANTHER" id="PTHR12128">
    <property type="entry name" value="DIHYDRODIPICOLINATE SYNTHASE"/>
    <property type="match status" value="1"/>
</dbReference>
<organism evidence="6 7">
    <name type="scientific">Microbacter margulisiae</name>
    <dbReference type="NCBI Taxonomy" id="1350067"/>
    <lineage>
        <taxon>Bacteria</taxon>
        <taxon>Pseudomonadati</taxon>
        <taxon>Bacteroidota</taxon>
        <taxon>Bacteroidia</taxon>
        <taxon>Bacteroidales</taxon>
        <taxon>Porphyromonadaceae</taxon>
        <taxon>Microbacter</taxon>
    </lineage>
</organism>
<evidence type="ECO:0000256" key="5">
    <source>
        <dbReference type="PIRSR" id="PIRSR001365-2"/>
    </source>
</evidence>
<dbReference type="Proteomes" id="UP000544222">
    <property type="component" value="Unassembled WGS sequence"/>
</dbReference>
<dbReference type="RefSeq" id="WP_183412812.1">
    <property type="nucleotide sequence ID" value="NZ_JACHYB010000001.1"/>
</dbReference>
<dbReference type="InterPro" id="IPR013785">
    <property type="entry name" value="Aldolase_TIM"/>
</dbReference>
<evidence type="ECO:0000313" key="6">
    <source>
        <dbReference type="EMBL" id="MBB3186993.1"/>
    </source>
</evidence>
<comment type="caution">
    <text evidence="6">The sequence shown here is derived from an EMBL/GenBank/DDBJ whole genome shotgun (WGS) entry which is preliminary data.</text>
</comment>
<evidence type="ECO:0000313" key="7">
    <source>
        <dbReference type="Proteomes" id="UP000544222"/>
    </source>
</evidence>
<dbReference type="Gene3D" id="3.20.20.70">
    <property type="entry name" value="Aldolase class I"/>
    <property type="match status" value="1"/>
</dbReference>
<evidence type="ECO:0000256" key="4">
    <source>
        <dbReference type="PIRSR" id="PIRSR001365-1"/>
    </source>
</evidence>
<dbReference type="Pfam" id="PF00701">
    <property type="entry name" value="DHDPS"/>
    <property type="match status" value="1"/>
</dbReference>
<feature type="active site" description="Schiff-base intermediate with substrate" evidence="4">
    <location>
        <position position="163"/>
    </location>
</feature>
<comment type="similarity">
    <text evidence="1 3">Belongs to the DapA family.</text>
</comment>
<feature type="binding site" evidence="5">
    <location>
        <position position="47"/>
    </location>
    <ligand>
        <name>pyruvate</name>
        <dbReference type="ChEBI" id="CHEBI:15361"/>
    </ligand>
</feature>
<dbReference type="PANTHER" id="PTHR12128:SF66">
    <property type="entry name" value="4-HYDROXY-2-OXOGLUTARATE ALDOLASE, MITOCHONDRIAL"/>
    <property type="match status" value="1"/>
</dbReference>
<sequence length="303" mass="33653">MQKRFSGVVVPVITPLNKDFTVDITAVGLILNQLAQNNIDPLVLGTTGESSSINEQESLRFVQAAVTVKGTHQTIYAGLVGNQVSDLIKRGNQYIDLGADVVVATLPAYYILTPEQMEAFYIQLADHIKGPVMLYNIKATTQMSIPLAVVERLSKHPNIWGLKDSERDIERMTTCIETYRDREDFSYFCGWGAQSANSLQLGADGIVPSTGNIVPSLYGKMKQEALLGNWDAVQHYQELTDIVAILYQQDRTLGQSLAALKVMMHGEKTCNTTMMPPLTELSARETELIIAKFDYYKKRTAII</sequence>